<dbReference type="GO" id="GO:0001018">
    <property type="term" value="F:mitochondrial promoter sequence-specific DNA binding"/>
    <property type="evidence" value="ECO:0007669"/>
    <property type="project" value="TreeGrafter"/>
</dbReference>
<dbReference type="InterPro" id="IPR037159">
    <property type="entry name" value="RNA_POL_N_sf"/>
</dbReference>
<keyword evidence="3 8" id="KW-0240">DNA-directed RNA polymerase</keyword>
<dbReference type="Gene3D" id="1.10.287.280">
    <property type="match status" value="1"/>
</dbReference>
<dbReference type="Pfam" id="PF00940">
    <property type="entry name" value="RNA_pol"/>
    <property type="match status" value="1"/>
</dbReference>
<keyword evidence="5 8" id="KW-0548">Nucleotidyltransferase</keyword>
<comment type="caution">
    <text evidence="11">The sequence shown here is derived from an EMBL/GenBank/DDBJ whole genome shotgun (WGS) entry which is preliminary data.</text>
</comment>
<comment type="similarity">
    <text evidence="1 8">Belongs to the phage and mitochondrial RNA polymerase family.</text>
</comment>
<proteinExistence type="inferred from homology"/>
<feature type="compositionally biased region" description="Pro residues" evidence="9">
    <location>
        <begin position="265"/>
        <end position="274"/>
    </location>
</feature>
<accession>A0AAI9WY95</accession>
<evidence type="ECO:0000256" key="9">
    <source>
        <dbReference type="SAM" id="MobiDB-lite"/>
    </source>
</evidence>
<evidence type="ECO:0000259" key="10">
    <source>
        <dbReference type="SMART" id="SM01311"/>
    </source>
</evidence>
<dbReference type="InterPro" id="IPR029262">
    <property type="entry name" value="RPOL_N"/>
</dbReference>
<evidence type="ECO:0000313" key="11">
    <source>
        <dbReference type="EMBL" id="KAI3405137.2"/>
    </source>
</evidence>
<evidence type="ECO:0000256" key="4">
    <source>
        <dbReference type="ARBA" id="ARBA00022679"/>
    </source>
</evidence>
<dbReference type="Gene3D" id="1.10.1320.10">
    <property type="entry name" value="DNA-directed RNA polymerase, N-terminal domain"/>
    <property type="match status" value="1"/>
</dbReference>
<dbReference type="GO" id="GO:0003899">
    <property type="term" value="F:DNA-directed RNA polymerase activity"/>
    <property type="evidence" value="ECO:0007669"/>
    <property type="project" value="UniProtKB-EC"/>
</dbReference>
<dbReference type="InterPro" id="IPR002092">
    <property type="entry name" value="DNA-dir_Rpol_phage-type"/>
</dbReference>
<dbReference type="EC" id="2.7.7.6" evidence="2 8"/>
<dbReference type="Proteomes" id="UP001202479">
    <property type="component" value="Unassembled WGS sequence"/>
</dbReference>
<dbReference type="SMART" id="SM01311">
    <property type="entry name" value="RPOL_N"/>
    <property type="match status" value="1"/>
</dbReference>
<comment type="catalytic activity">
    <reaction evidence="7 8">
        <text>RNA(n) + a ribonucleoside 5'-triphosphate = RNA(n+1) + diphosphate</text>
        <dbReference type="Rhea" id="RHEA:21248"/>
        <dbReference type="Rhea" id="RHEA-COMP:14527"/>
        <dbReference type="Rhea" id="RHEA-COMP:17342"/>
        <dbReference type="ChEBI" id="CHEBI:33019"/>
        <dbReference type="ChEBI" id="CHEBI:61557"/>
        <dbReference type="ChEBI" id="CHEBI:140395"/>
        <dbReference type="EC" id="2.7.7.6"/>
    </reaction>
</comment>
<dbReference type="Gene3D" id="1.10.150.20">
    <property type="entry name" value="5' to 3' exonuclease, C-terminal subdomain"/>
    <property type="match status" value="1"/>
</dbReference>
<evidence type="ECO:0000313" key="12">
    <source>
        <dbReference type="Proteomes" id="UP001202479"/>
    </source>
</evidence>
<dbReference type="AlphaFoldDB" id="A0AAI9WY95"/>
<evidence type="ECO:0000256" key="6">
    <source>
        <dbReference type="ARBA" id="ARBA00023163"/>
    </source>
</evidence>
<dbReference type="EMBL" id="JAHUZD010000067">
    <property type="protein sequence ID" value="KAI3405137.2"/>
    <property type="molecule type" value="Genomic_DNA"/>
</dbReference>
<dbReference type="PANTHER" id="PTHR10102:SF0">
    <property type="entry name" value="DNA-DIRECTED RNA POLYMERASE, MITOCHONDRIAL"/>
    <property type="match status" value="1"/>
</dbReference>
<dbReference type="PROSITE" id="PS00900">
    <property type="entry name" value="RNA_POL_PHAGE_1"/>
    <property type="match status" value="1"/>
</dbReference>
<dbReference type="Pfam" id="PF14700">
    <property type="entry name" value="RPOL_N"/>
    <property type="match status" value="1"/>
</dbReference>
<evidence type="ECO:0000256" key="3">
    <source>
        <dbReference type="ARBA" id="ARBA00022478"/>
    </source>
</evidence>
<reference evidence="11" key="1">
    <citation type="journal article" date="2022" name="DNA Res.">
        <title>Genome analysis of five recently described species of the CUG-Ser clade uncovers Candida theae as a new hybrid lineage with pathogenic potential in the Candida parapsilosis species complex.</title>
        <authorList>
            <person name="Mixao V."/>
            <person name="Del Olmo V."/>
            <person name="Hegedusova E."/>
            <person name="Saus E."/>
            <person name="Pryszcz L."/>
            <person name="Cillingova A."/>
            <person name="Nosek J."/>
            <person name="Gabaldon T."/>
        </authorList>
    </citation>
    <scope>NUCLEOTIDE SEQUENCE</scope>
    <source>
        <strain evidence="11">CBS 10844</strain>
    </source>
</reference>
<dbReference type="GeneID" id="73379710"/>
<dbReference type="SUPFAM" id="SSF56672">
    <property type="entry name" value="DNA/RNA polymerases"/>
    <property type="match status" value="1"/>
</dbReference>
<dbReference type="InterPro" id="IPR046950">
    <property type="entry name" value="DNA-dir_Rpol_C_phage-type"/>
</dbReference>
<evidence type="ECO:0000256" key="7">
    <source>
        <dbReference type="ARBA" id="ARBA00048552"/>
    </source>
</evidence>
<dbReference type="GO" id="GO:0006390">
    <property type="term" value="P:mitochondrial transcription"/>
    <property type="evidence" value="ECO:0007669"/>
    <property type="project" value="TreeGrafter"/>
</dbReference>
<comment type="function">
    <text evidence="8">DNA-dependent RNA polymerase catalyzes the transcription of DNA into RNA using the four ribonucleoside triphosphates as substrates.</text>
</comment>
<dbReference type="InterPro" id="IPR043502">
    <property type="entry name" value="DNA/RNA_pol_sf"/>
</dbReference>
<keyword evidence="6 8" id="KW-0804">Transcription</keyword>
<evidence type="ECO:0000256" key="1">
    <source>
        <dbReference type="ARBA" id="ARBA00009493"/>
    </source>
</evidence>
<organism evidence="11 12">
    <name type="scientific">Candida oxycetoniae</name>
    <dbReference type="NCBI Taxonomy" id="497107"/>
    <lineage>
        <taxon>Eukaryota</taxon>
        <taxon>Fungi</taxon>
        <taxon>Dikarya</taxon>
        <taxon>Ascomycota</taxon>
        <taxon>Saccharomycotina</taxon>
        <taxon>Pichiomycetes</taxon>
        <taxon>Debaryomycetaceae</taxon>
        <taxon>Candida/Lodderomyces clade</taxon>
        <taxon>Candida</taxon>
    </lineage>
</organism>
<evidence type="ECO:0000256" key="8">
    <source>
        <dbReference type="RuleBase" id="RU003805"/>
    </source>
</evidence>
<name>A0AAI9WY95_9ASCO</name>
<feature type="domain" description="DNA-directed RNA polymerase N-terminal" evidence="10">
    <location>
        <begin position="336"/>
        <end position="627"/>
    </location>
</feature>
<dbReference type="GO" id="GO:0034245">
    <property type="term" value="C:mitochondrial DNA-directed RNA polymerase complex"/>
    <property type="evidence" value="ECO:0007669"/>
    <property type="project" value="TreeGrafter"/>
</dbReference>
<protein>
    <recommendedName>
        <fullName evidence="2 8">DNA-directed RNA polymerase</fullName>
        <ecNumber evidence="2 8">2.7.7.6</ecNumber>
    </recommendedName>
</protein>
<evidence type="ECO:0000256" key="5">
    <source>
        <dbReference type="ARBA" id="ARBA00022695"/>
    </source>
</evidence>
<dbReference type="PROSITE" id="PS00489">
    <property type="entry name" value="RNA_POL_PHAGE_2"/>
    <property type="match status" value="1"/>
</dbReference>
<evidence type="ECO:0000256" key="2">
    <source>
        <dbReference type="ARBA" id="ARBA00012418"/>
    </source>
</evidence>
<sequence>MQRFRIPRSSLVGAKLLHSGVGAPIGAKLLHSGVGAPVGAKPLMHGGAGDDFSTISIFNIDEALIENKKSTKWKGLLSKYSQAASKDDNDMCLSILHDMAAFVVCNSEGGGTNQEFVQYIECFRIWLKLVVNGKSFTVITRVRKAVEDYERVIRERQKMGLKNGFQQQEEDDLVLDILKAILLSYHLAKEFGKSSLFTVPIEEYFAQIAMTYKVDLNGLRSKLTEKTLIKALDTITRFDQAETHIKTESDELQKNSSSSSSSLPSPSPQSPLPKPIESYLEDSGALQFHRACDYILENKFQWKGGEIKIPIYKFYENLEKQEKGEFMTQYLQFNTIKQANLEKYLHRIIKSNLNSNEQERRMAFFKKEKNYIESWVDLTTSYIEENFNFSERPASQDEKLLFHFQPFFKVFPMKSIICHIIYTLMGRVGDKRIPLSELLDRWRFVYVRQIATSSSSNIKNLVLQYTSEKSFDELSHLILDAVMKSCKIRLTNSELSFLEQETPKNVMMPFLSLGNSGHGHEHEHEREHEHYAFRSEVEQHYTKRARLIRIHPALIRDLESTSYYGEGSNFPLLCPPKQWIGPKSGGYLSYPVNFVTGFDKLQRFYLQKAHIQGKLDRAFLCLDQMGKTAWSINGNMLKVFNSIMQLPNGFLNVPRPLTKGKCTQEVSDLNNQRKFYEAINRLANAYGINGDAFYNCYMFDFRGRAYPLSMLNHYGEDLIRSLFQFYESRPLGKSGFYWLKYQAASLFEPGSEASCEQFFEKHKEDIINSAKRPLDNNNNNNNNNKWWMKADQPFQLLAVCFEIANVLKHIEESGGNGDAKIEQYLCRLPIHQDGTCNGLQHYAGLARDKSGAKSVNLIPSETKQDVYSEIRDLVEKKILEDINKFETQEEIDNARFKLEILSRKIVKRPVMTSVYGVSGFGAKLQIKNEIRDIVDNFAQNPSRCQYDESVIFKLKSFTMKDASYLVNKIFASIDELFVNAKKIEKWLVHTSDRILNSYNIKTLDYLASKNSKLLNTYFNKPVNYSPISWISPVGFPVVQVYRKPSNATTRGKMGYFVIDNTDRHTPADRRKHKLAIAPNFIHSLDASHMAMTCDAAVKNGLTFASIHDSYWTHACDMEKLSSILREKFVELHSFDYMKCVKEDLENQVKSSYQLVYFEKEKYRELYEKVKEIRRQYGEKTIAQQMSSELRSLSSMSYEDHQVSKLIKQYEPILYYVQGSKTFEYNSNFPMQIDRKLKKKVPVFVPVRIMDLPSKGDLDINLVLKSRFFFS</sequence>
<feature type="region of interest" description="Disordered" evidence="9">
    <location>
        <begin position="246"/>
        <end position="276"/>
    </location>
</feature>
<keyword evidence="4 8" id="KW-0808">Transferase</keyword>
<gene>
    <name evidence="11" type="ORF">KGF56_002093</name>
</gene>
<keyword evidence="12" id="KW-1185">Reference proteome</keyword>
<dbReference type="PANTHER" id="PTHR10102">
    <property type="entry name" value="DNA-DIRECTED RNA POLYMERASE, MITOCHONDRIAL"/>
    <property type="match status" value="1"/>
</dbReference>
<dbReference type="RefSeq" id="XP_049180882.1">
    <property type="nucleotide sequence ID" value="XM_049323285.1"/>
</dbReference>